<dbReference type="STRING" id="457570.Nther_1000"/>
<dbReference type="PANTHER" id="PTHR33885:SF3">
    <property type="entry name" value="PHAGE SHOCK PROTEIN C"/>
    <property type="match status" value="1"/>
</dbReference>
<evidence type="ECO:0000256" key="3">
    <source>
        <dbReference type="ARBA" id="ARBA00022692"/>
    </source>
</evidence>
<evidence type="ECO:0000256" key="1">
    <source>
        <dbReference type="ARBA" id="ARBA00004162"/>
    </source>
</evidence>
<proteinExistence type="predicted"/>
<dbReference type="GO" id="GO:0005886">
    <property type="term" value="C:plasma membrane"/>
    <property type="evidence" value="ECO:0007669"/>
    <property type="project" value="UniProtKB-SubCell"/>
</dbReference>
<keyword evidence="3 6" id="KW-0812">Transmembrane</keyword>
<dbReference type="InParanoid" id="B2A0M6"/>
<evidence type="ECO:0000256" key="5">
    <source>
        <dbReference type="ARBA" id="ARBA00023136"/>
    </source>
</evidence>
<comment type="subcellular location">
    <subcellularLocation>
        <location evidence="1">Cell membrane</location>
        <topology evidence="1">Single-pass membrane protein</topology>
    </subcellularLocation>
</comment>
<protein>
    <submittedName>
        <fullName evidence="8">Phage shock protein C, PspC</fullName>
    </submittedName>
</protein>
<evidence type="ECO:0000256" key="6">
    <source>
        <dbReference type="SAM" id="Phobius"/>
    </source>
</evidence>
<reference evidence="8 9" key="2">
    <citation type="journal article" date="2011" name="J. Bacteriol.">
        <title>Complete genome sequence of the anaerobic, halophilic alkalithermophile Natranaerobius thermophilus JW/NM-WN-LF.</title>
        <authorList>
            <person name="Zhao B."/>
            <person name="Mesbah N.M."/>
            <person name="Dalin E."/>
            <person name="Goodwin L."/>
            <person name="Nolan M."/>
            <person name="Pitluck S."/>
            <person name="Chertkov O."/>
            <person name="Brettin T.S."/>
            <person name="Han J."/>
            <person name="Larimer F.W."/>
            <person name="Land M.L."/>
            <person name="Hauser L."/>
            <person name="Kyrpides N."/>
            <person name="Wiegel J."/>
        </authorList>
    </citation>
    <scope>NUCLEOTIDE SEQUENCE [LARGE SCALE GENOMIC DNA]</scope>
    <source>
        <strain evidence="9">ATCC BAA-1301 / DSM 18059 / JW/NM-WN-LF</strain>
    </source>
</reference>
<keyword evidence="9" id="KW-1185">Reference proteome</keyword>
<dbReference type="eggNOG" id="COG1983">
    <property type="taxonomic scope" value="Bacteria"/>
</dbReference>
<dbReference type="HOGENOM" id="CLU_143433_3_1_9"/>
<gene>
    <name evidence="8" type="ordered locus">Nther_1000</name>
</gene>
<evidence type="ECO:0000259" key="7">
    <source>
        <dbReference type="Pfam" id="PF04024"/>
    </source>
</evidence>
<evidence type="ECO:0000256" key="2">
    <source>
        <dbReference type="ARBA" id="ARBA00022475"/>
    </source>
</evidence>
<name>B2A0M6_NATTJ</name>
<dbReference type="InterPro" id="IPR007168">
    <property type="entry name" value="Phageshock_PspC_N"/>
</dbReference>
<dbReference type="OrthoDB" id="9815286at2"/>
<dbReference type="EMBL" id="CP001034">
    <property type="protein sequence ID" value="ACB84584.1"/>
    <property type="molecule type" value="Genomic_DNA"/>
</dbReference>
<dbReference type="RefSeq" id="WP_012447461.1">
    <property type="nucleotide sequence ID" value="NC_010718.1"/>
</dbReference>
<dbReference type="Pfam" id="PF04024">
    <property type="entry name" value="PspC"/>
    <property type="match status" value="1"/>
</dbReference>
<feature type="domain" description="Phage shock protein PspC N-terminal" evidence="7">
    <location>
        <begin position="3"/>
        <end position="62"/>
    </location>
</feature>
<accession>B2A0M6</accession>
<dbReference type="AlphaFoldDB" id="B2A0M6"/>
<evidence type="ECO:0000256" key="4">
    <source>
        <dbReference type="ARBA" id="ARBA00022989"/>
    </source>
</evidence>
<evidence type="ECO:0000313" key="8">
    <source>
        <dbReference type="EMBL" id="ACB84584.1"/>
    </source>
</evidence>
<evidence type="ECO:0000313" key="9">
    <source>
        <dbReference type="Proteomes" id="UP000001683"/>
    </source>
</evidence>
<dbReference type="InterPro" id="IPR052027">
    <property type="entry name" value="PspC"/>
</dbReference>
<keyword evidence="5 6" id="KW-0472">Membrane</keyword>
<keyword evidence="2" id="KW-1003">Cell membrane</keyword>
<dbReference type="Proteomes" id="UP000001683">
    <property type="component" value="Chromosome"/>
</dbReference>
<feature type="transmembrane region" description="Helical" evidence="6">
    <location>
        <begin position="34"/>
        <end position="59"/>
    </location>
</feature>
<reference evidence="8 9" key="1">
    <citation type="submission" date="2008-04" db="EMBL/GenBank/DDBJ databases">
        <title>Complete sequence of chromosome of Natranaerobius thermophilus JW/NM-WN-LF.</title>
        <authorList>
            <consortium name="US DOE Joint Genome Institute"/>
            <person name="Copeland A."/>
            <person name="Lucas S."/>
            <person name="Lapidus A."/>
            <person name="Glavina del Rio T."/>
            <person name="Dalin E."/>
            <person name="Tice H."/>
            <person name="Bruce D."/>
            <person name="Goodwin L."/>
            <person name="Pitluck S."/>
            <person name="Chertkov O."/>
            <person name="Brettin T."/>
            <person name="Detter J.C."/>
            <person name="Han C."/>
            <person name="Kuske C.R."/>
            <person name="Schmutz J."/>
            <person name="Larimer F."/>
            <person name="Land M."/>
            <person name="Hauser L."/>
            <person name="Kyrpides N."/>
            <person name="Lykidis A."/>
            <person name="Mesbah N.M."/>
            <person name="Wiegel J."/>
        </authorList>
    </citation>
    <scope>NUCLEOTIDE SEQUENCE [LARGE SCALE GENOMIC DNA]</scope>
    <source>
        <strain evidence="9">ATCC BAA-1301 / DSM 18059 / JW/NM-WN-LF</strain>
    </source>
</reference>
<sequence length="64" mass="7022">MSKKLYRSDSDKMIAGVCGGFAEFFNIDSTVIRLAFVLLALITAILPVILFYAIAYFVVPEAST</sequence>
<keyword evidence="4 6" id="KW-1133">Transmembrane helix</keyword>
<dbReference type="PANTHER" id="PTHR33885">
    <property type="entry name" value="PHAGE SHOCK PROTEIN C"/>
    <property type="match status" value="1"/>
</dbReference>
<organism evidence="8 9">
    <name type="scientific">Natranaerobius thermophilus (strain ATCC BAA-1301 / DSM 18059 / JW/NM-WN-LF)</name>
    <dbReference type="NCBI Taxonomy" id="457570"/>
    <lineage>
        <taxon>Bacteria</taxon>
        <taxon>Bacillati</taxon>
        <taxon>Bacillota</taxon>
        <taxon>Clostridia</taxon>
        <taxon>Natranaerobiales</taxon>
        <taxon>Natranaerobiaceae</taxon>
        <taxon>Natranaerobius</taxon>
    </lineage>
</organism>
<dbReference type="KEGG" id="nth:Nther_1000"/>